<feature type="signal peptide" evidence="11">
    <location>
        <begin position="1"/>
        <end position="23"/>
    </location>
</feature>
<evidence type="ECO:0000256" key="1">
    <source>
        <dbReference type="ARBA" id="ARBA00011970"/>
    </source>
</evidence>
<evidence type="ECO:0000259" key="12">
    <source>
        <dbReference type="Pfam" id="PF04577"/>
    </source>
</evidence>
<evidence type="ECO:0000256" key="6">
    <source>
        <dbReference type="ARBA" id="ARBA00023180"/>
    </source>
</evidence>
<evidence type="ECO:0000256" key="11">
    <source>
        <dbReference type="SAM" id="SignalP"/>
    </source>
</evidence>
<keyword evidence="14" id="KW-1185">Reference proteome</keyword>
<gene>
    <name evidence="13" type="ORF">ACJMK2_015923</name>
</gene>
<dbReference type="InterPro" id="IPR007657">
    <property type="entry name" value="Glycosyltransferase_61"/>
</dbReference>
<dbReference type="EMBL" id="JBJQND010000015">
    <property type="protein sequence ID" value="KAL3852257.1"/>
    <property type="molecule type" value="Genomic_DNA"/>
</dbReference>
<protein>
    <recommendedName>
        <fullName evidence="7">EGF domain-specific O-linked N-acetylglucosamine transferase</fullName>
        <ecNumber evidence="1">2.4.1.255</ecNumber>
    </recommendedName>
    <alternativeName>
        <fullName evidence="8">Extracellular O-linked N-acetylglucosamine transferase</fullName>
    </alternativeName>
</protein>
<comment type="catalytic activity">
    <reaction evidence="9">
        <text>L-seryl-[protein] + UDP-N-acetyl-alpha-D-glucosamine = 3-O-(N-acetyl-beta-D-glucosaminyl)-L-seryl-[protein] + UDP + H(+)</text>
        <dbReference type="Rhea" id="RHEA:48904"/>
        <dbReference type="Rhea" id="RHEA-COMP:9863"/>
        <dbReference type="Rhea" id="RHEA-COMP:12251"/>
        <dbReference type="ChEBI" id="CHEBI:15378"/>
        <dbReference type="ChEBI" id="CHEBI:29999"/>
        <dbReference type="ChEBI" id="CHEBI:57705"/>
        <dbReference type="ChEBI" id="CHEBI:58223"/>
        <dbReference type="ChEBI" id="CHEBI:90838"/>
        <dbReference type="EC" id="2.4.1.255"/>
    </reaction>
</comment>
<dbReference type="GO" id="GO:0097363">
    <property type="term" value="F:protein O-acetylglucosaminyltransferase activity"/>
    <property type="evidence" value="ECO:0007669"/>
    <property type="project" value="UniProtKB-EC"/>
</dbReference>
<keyword evidence="6" id="KW-0325">Glycoprotein</keyword>
<reference evidence="13 14" key="1">
    <citation type="submission" date="2024-11" db="EMBL/GenBank/DDBJ databases">
        <title>Chromosome-level genome assembly of the freshwater bivalve Anodonta woodiana.</title>
        <authorList>
            <person name="Chen X."/>
        </authorList>
    </citation>
    <scope>NUCLEOTIDE SEQUENCE [LARGE SCALE GENOMIC DNA]</scope>
    <source>
        <strain evidence="13">MN2024</strain>
        <tissue evidence="13">Gills</tissue>
    </source>
</reference>
<accession>A0ABD3URZ1</accession>
<dbReference type="Pfam" id="PF04577">
    <property type="entry name" value="Glyco_transf_61"/>
    <property type="match status" value="1"/>
</dbReference>
<evidence type="ECO:0000313" key="13">
    <source>
        <dbReference type="EMBL" id="KAL3852257.1"/>
    </source>
</evidence>
<dbReference type="InterPro" id="IPR049625">
    <property type="entry name" value="Glyco_transf_61_cat"/>
</dbReference>
<dbReference type="Proteomes" id="UP001634394">
    <property type="component" value="Unassembled WGS sequence"/>
</dbReference>
<name>A0ABD3URZ1_SINWO</name>
<keyword evidence="2" id="KW-0328">Glycosyltransferase</keyword>
<evidence type="ECO:0000256" key="2">
    <source>
        <dbReference type="ARBA" id="ARBA00022676"/>
    </source>
</evidence>
<keyword evidence="3" id="KW-0808">Transferase</keyword>
<sequence length="521" mass="60777">MKWKCRTILVIVTLLYTCLGCYGYNWTKINLYPEHIPAFFNNNPEIKLLCNKTVTCPYKEDLLIKYCWGYEENCNVSNRMKTPLCDGLSKDGTADSASQLDLFWKQADFGYINERLKEKNRLCTPTTQNDSSLDCIKYAKFCRGKNIYFDFSGANISQSKLRFRQDLFKAGQIGGSCTLNKDALVAEKYKSDFKSWYSELEQFSTLNFVPNQGQQCDIIIDKPTYFVKLGSGVSVYSRFCDFINLYITQHLNNSFMTDANIIMWDTSTLTLKDLYQSVWPAFTDRFVHPLRYYDGKRICIKDVIFTFLPVNGTSIYCNMPVIPGCSGSSMVRAFSQHLMHRLRISQDGPLKHSLRVTLLTTTKRMRKILNLNELVLKLKTATEFEVKVVEYNNTMPFLEQMKISHNSDILIGLHGEGLTHLLFQPDWAVVFEIYNCGDQFTYFNLSMIRGIKYMTWEKKEKLTQEDIFQQPTKSYPELSNYSFDVSEFMRLMFTAAHDVRSHHDFIKSWKEKYGKRRRPKK</sequence>
<comment type="caution">
    <text evidence="13">The sequence shown here is derived from an EMBL/GenBank/DDBJ whole genome shotgun (WGS) entry which is preliminary data.</text>
</comment>
<dbReference type="PANTHER" id="PTHR20961">
    <property type="entry name" value="GLYCOSYLTRANSFERASE"/>
    <property type="match status" value="1"/>
</dbReference>
<evidence type="ECO:0000256" key="9">
    <source>
        <dbReference type="ARBA" id="ARBA00048317"/>
    </source>
</evidence>
<comment type="catalytic activity">
    <reaction evidence="10">
        <text>L-threonyl-[protein] + UDP-N-acetyl-alpha-D-glucosamine = 3-O-(N-acetyl-beta-D-glucosaminyl)-L-threonyl-[protein] + UDP + H(+)</text>
        <dbReference type="Rhea" id="RHEA:48908"/>
        <dbReference type="Rhea" id="RHEA-COMP:11060"/>
        <dbReference type="Rhea" id="RHEA-COMP:12252"/>
        <dbReference type="ChEBI" id="CHEBI:15378"/>
        <dbReference type="ChEBI" id="CHEBI:30013"/>
        <dbReference type="ChEBI" id="CHEBI:57705"/>
        <dbReference type="ChEBI" id="CHEBI:58223"/>
        <dbReference type="ChEBI" id="CHEBI:90840"/>
        <dbReference type="EC" id="2.4.1.255"/>
    </reaction>
</comment>
<feature type="domain" description="Glycosyltransferase 61 catalytic" evidence="12">
    <location>
        <begin position="329"/>
        <end position="430"/>
    </location>
</feature>
<evidence type="ECO:0000256" key="7">
    <source>
        <dbReference type="ARBA" id="ARBA00040944"/>
    </source>
</evidence>
<keyword evidence="4 11" id="KW-0732">Signal</keyword>
<dbReference type="PANTHER" id="PTHR20961:SF148">
    <property type="entry name" value="EGF DOMAIN-SPECIFIC O-LINKED N-ACETYLGLUCOSAMINE TRANSFERASE"/>
    <property type="match status" value="1"/>
</dbReference>
<keyword evidence="5" id="KW-0256">Endoplasmic reticulum</keyword>
<organism evidence="13 14">
    <name type="scientific">Sinanodonta woodiana</name>
    <name type="common">Chinese pond mussel</name>
    <name type="synonym">Anodonta woodiana</name>
    <dbReference type="NCBI Taxonomy" id="1069815"/>
    <lineage>
        <taxon>Eukaryota</taxon>
        <taxon>Metazoa</taxon>
        <taxon>Spiralia</taxon>
        <taxon>Lophotrochozoa</taxon>
        <taxon>Mollusca</taxon>
        <taxon>Bivalvia</taxon>
        <taxon>Autobranchia</taxon>
        <taxon>Heteroconchia</taxon>
        <taxon>Palaeoheterodonta</taxon>
        <taxon>Unionida</taxon>
        <taxon>Unionoidea</taxon>
        <taxon>Unionidae</taxon>
        <taxon>Unioninae</taxon>
        <taxon>Sinanodonta</taxon>
    </lineage>
</organism>
<dbReference type="AlphaFoldDB" id="A0ABD3URZ1"/>
<evidence type="ECO:0000256" key="8">
    <source>
        <dbReference type="ARBA" id="ARBA00042574"/>
    </source>
</evidence>
<evidence type="ECO:0000256" key="4">
    <source>
        <dbReference type="ARBA" id="ARBA00022729"/>
    </source>
</evidence>
<evidence type="ECO:0000256" key="5">
    <source>
        <dbReference type="ARBA" id="ARBA00022824"/>
    </source>
</evidence>
<feature type="chain" id="PRO_5044868157" description="EGF domain-specific O-linked N-acetylglucosamine transferase" evidence="11">
    <location>
        <begin position="24"/>
        <end position="521"/>
    </location>
</feature>
<evidence type="ECO:0000256" key="3">
    <source>
        <dbReference type="ARBA" id="ARBA00022679"/>
    </source>
</evidence>
<dbReference type="EC" id="2.4.1.255" evidence="1"/>
<proteinExistence type="predicted"/>
<evidence type="ECO:0000313" key="14">
    <source>
        <dbReference type="Proteomes" id="UP001634394"/>
    </source>
</evidence>
<evidence type="ECO:0000256" key="10">
    <source>
        <dbReference type="ARBA" id="ARBA00049432"/>
    </source>
</evidence>